<keyword evidence="3" id="KW-1185">Reference proteome</keyword>
<keyword evidence="1" id="KW-0812">Transmembrane</keyword>
<evidence type="ECO:0000313" key="2">
    <source>
        <dbReference type="EMBL" id="AVL94944.1"/>
    </source>
</evidence>
<reference evidence="3" key="1">
    <citation type="submission" date="2018-01" db="EMBL/GenBank/DDBJ databases">
        <title>Testimony of 'menage a trois' revealed by the proteome of Megavirus virophage.</title>
        <authorList>
            <person name="Jeudy S."/>
            <person name="Bertaux L."/>
            <person name="Alempic J.-M."/>
            <person name="Lartigue A."/>
            <person name="Legendre M."/>
            <person name="Philippe N."/>
            <person name="Beucher L."/>
            <person name="Biondi E."/>
            <person name="Juul S."/>
            <person name="Turner D."/>
            <person name="Coute Y."/>
            <person name="Claverie J.-M."/>
            <person name="Abergel C."/>
        </authorList>
    </citation>
    <scope>NUCLEOTIDE SEQUENCE [LARGE SCALE GENOMIC DNA]</scope>
</reference>
<sequence length="92" mass="10543">MDPNYNEDLNRQMLALQQQQQPSQPIQPVQSSGGFMDYIRNNKLTVFIILVILAALIWWFCFRKPKTVGDVNAAFVPNANTKLNITKTRGVY</sequence>
<feature type="transmembrane region" description="Helical" evidence="1">
    <location>
        <begin position="44"/>
        <end position="62"/>
    </location>
</feature>
<dbReference type="EMBL" id="MG807320">
    <property type="protein sequence ID" value="AVL94944.1"/>
    <property type="molecule type" value="Genomic_DNA"/>
</dbReference>
<name>A0A2P1EM26_9VIRU</name>
<protein>
    <submittedName>
        <fullName evidence="2">Uncharacterized protein</fullName>
    </submittedName>
</protein>
<proteinExistence type="predicted"/>
<evidence type="ECO:0000313" key="3">
    <source>
        <dbReference type="Proteomes" id="UP000289600"/>
    </source>
</evidence>
<dbReference type="Proteomes" id="UP000289600">
    <property type="component" value="Segment"/>
</dbReference>
<gene>
    <name evidence="2" type="ORF">mc_558</name>
</gene>
<organism evidence="2 3">
    <name type="scientific">Moumouvirus australiensis</name>
    <dbReference type="NCBI Taxonomy" id="2109587"/>
    <lineage>
        <taxon>Viruses</taxon>
        <taxon>Varidnaviria</taxon>
        <taxon>Bamfordvirae</taxon>
        <taxon>Nucleocytoviricota</taxon>
        <taxon>Megaviricetes</taxon>
        <taxon>Imitervirales</taxon>
        <taxon>Mimiviridae</taxon>
        <taxon>Megamimivirinae</taxon>
        <taxon>Moumouvirus</taxon>
        <taxon>Moumouvirus australiense</taxon>
    </lineage>
</organism>
<evidence type="ECO:0000256" key="1">
    <source>
        <dbReference type="SAM" id="Phobius"/>
    </source>
</evidence>
<keyword evidence="1" id="KW-1133">Transmembrane helix</keyword>
<accession>A0A2P1EM26</accession>
<keyword evidence="1" id="KW-0472">Membrane</keyword>